<proteinExistence type="predicted"/>
<protein>
    <submittedName>
        <fullName evidence="1">Uncharacterized protein</fullName>
    </submittedName>
</protein>
<gene>
    <name evidence="1" type="ORF">ZEAMMB73_Zm00001d032580</name>
</gene>
<reference evidence="1" key="1">
    <citation type="submission" date="2015-12" db="EMBL/GenBank/DDBJ databases">
        <title>Update maize B73 reference genome by single molecule sequencing technologies.</title>
        <authorList>
            <consortium name="Maize Genome Sequencing Project"/>
            <person name="Ware D."/>
        </authorList>
    </citation>
    <scope>NUCLEOTIDE SEQUENCE [LARGE SCALE GENOMIC DNA]</scope>
    <source>
        <tissue evidence="1">Seedling</tissue>
    </source>
</reference>
<dbReference type="InParanoid" id="A0A1D6KRV5"/>
<accession>A0A1D6KRV5</accession>
<name>A0A1D6KRV5_MAIZE</name>
<dbReference type="EMBL" id="CM007647">
    <property type="protein sequence ID" value="ONM05433.1"/>
    <property type="molecule type" value="Genomic_DNA"/>
</dbReference>
<sequence>MEVFCKPQEKIIKDHQNKIIERGIWKSLAVEKSYKG</sequence>
<organism evidence="1">
    <name type="scientific">Zea mays</name>
    <name type="common">Maize</name>
    <dbReference type="NCBI Taxonomy" id="4577"/>
    <lineage>
        <taxon>Eukaryota</taxon>
        <taxon>Viridiplantae</taxon>
        <taxon>Streptophyta</taxon>
        <taxon>Embryophyta</taxon>
        <taxon>Tracheophyta</taxon>
        <taxon>Spermatophyta</taxon>
        <taxon>Magnoliopsida</taxon>
        <taxon>Liliopsida</taxon>
        <taxon>Poales</taxon>
        <taxon>Poaceae</taxon>
        <taxon>PACMAD clade</taxon>
        <taxon>Panicoideae</taxon>
        <taxon>Andropogonodae</taxon>
        <taxon>Andropogoneae</taxon>
        <taxon>Tripsacinae</taxon>
        <taxon>Zea</taxon>
    </lineage>
</organism>
<dbReference type="AlphaFoldDB" id="A0A1D6KRV5"/>
<evidence type="ECO:0000313" key="1">
    <source>
        <dbReference type="EMBL" id="ONM05433.1"/>
    </source>
</evidence>